<dbReference type="OrthoDB" id="195541at2"/>
<dbReference type="Pfam" id="PF05708">
    <property type="entry name" value="Peptidase_C92"/>
    <property type="match status" value="1"/>
</dbReference>
<dbReference type="AlphaFoldDB" id="A0A1T4WHG5"/>
<dbReference type="Proteomes" id="UP000190774">
    <property type="component" value="Unassembled WGS sequence"/>
</dbReference>
<accession>A0A1T4WHG5</accession>
<name>A0A1T4WHG5_9BACT</name>
<reference evidence="2" key="1">
    <citation type="submission" date="2017-02" db="EMBL/GenBank/DDBJ databases">
        <authorList>
            <person name="Varghese N."/>
            <person name="Submissions S."/>
        </authorList>
    </citation>
    <scope>NUCLEOTIDE SEQUENCE [LARGE SCALE GENOMIC DNA]</scope>
    <source>
        <strain evidence="2">ATCC 700200</strain>
    </source>
</reference>
<dbReference type="EMBL" id="FUYE01000001">
    <property type="protein sequence ID" value="SKA76398.1"/>
    <property type="molecule type" value="Genomic_DNA"/>
</dbReference>
<protein>
    <submittedName>
        <fullName evidence="1">Permuted papain-like amidase enzyme, YaeF/YiiX, C92 family</fullName>
    </submittedName>
</protein>
<evidence type="ECO:0000313" key="2">
    <source>
        <dbReference type="Proteomes" id="UP000190774"/>
    </source>
</evidence>
<evidence type="ECO:0000313" key="1">
    <source>
        <dbReference type="EMBL" id="SKA76398.1"/>
    </source>
</evidence>
<sequence>MSRKALSRSHPGKFPLHTGMKPLLTCLIVALSTCSPSPPKSYLPREADIVFQSLPHSPLVDAIEGCTHSPYSHCGILAFKANEWVVIEALGTVRETSWPEWAQRGRKQHFTVYRLDLTFSNQTSDIVTRARSYLGRPYDLHYSFDDEAIYCSELIQKAIRGATGRTIGKIQKLSDLNWKPFETIIRTIENDVPLDREMITPQSLAEATELHQVYSPIAADD</sequence>
<keyword evidence="2" id="KW-1185">Reference proteome</keyword>
<dbReference type="InterPro" id="IPR038765">
    <property type="entry name" value="Papain-like_cys_pep_sf"/>
</dbReference>
<gene>
    <name evidence="1" type="ORF">SAMN02745166_00165</name>
</gene>
<dbReference type="STRING" id="48467.SAMN02745166_00165"/>
<dbReference type="SUPFAM" id="SSF54001">
    <property type="entry name" value="Cysteine proteinases"/>
    <property type="match status" value="1"/>
</dbReference>
<proteinExistence type="predicted"/>
<dbReference type="Gene3D" id="3.90.1720.10">
    <property type="entry name" value="endopeptidase domain like (from Nostoc punctiforme)"/>
    <property type="match status" value="1"/>
</dbReference>
<dbReference type="InterPro" id="IPR024453">
    <property type="entry name" value="Peptidase_C92"/>
</dbReference>
<organism evidence="1 2">
    <name type="scientific">Prosthecobacter debontii</name>
    <dbReference type="NCBI Taxonomy" id="48467"/>
    <lineage>
        <taxon>Bacteria</taxon>
        <taxon>Pseudomonadati</taxon>
        <taxon>Verrucomicrobiota</taxon>
        <taxon>Verrucomicrobiia</taxon>
        <taxon>Verrucomicrobiales</taxon>
        <taxon>Verrucomicrobiaceae</taxon>
        <taxon>Prosthecobacter</taxon>
    </lineage>
</organism>